<feature type="disulfide bond" evidence="5">
    <location>
        <begin position="349"/>
        <end position="358"/>
    </location>
</feature>
<evidence type="ECO:0000313" key="9">
    <source>
        <dbReference type="Proteomes" id="UP001164746"/>
    </source>
</evidence>
<dbReference type="PROSITE" id="PS00022">
    <property type="entry name" value="EGF_1"/>
    <property type="match status" value="6"/>
</dbReference>
<feature type="domain" description="EGF-like" evidence="6">
    <location>
        <begin position="7"/>
        <end position="43"/>
    </location>
</feature>
<evidence type="ECO:0000313" key="8">
    <source>
        <dbReference type="EMBL" id="WAR18544.1"/>
    </source>
</evidence>
<evidence type="ECO:0000259" key="7">
    <source>
        <dbReference type="PROSITE" id="PS50060"/>
    </source>
</evidence>
<gene>
    <name evidence="8" type="ORF">MAR_000382</name>
</gene>
<feature type="disulfide bond" evidence="5">
    <location>
        <begin position="280"/>
        <end position="289"/>
    </location>
</feature>
<sequence>MHVWFQAVDQCGSSPCHIDSTCLDHVDGYECFCPSGRTGTHCEIGTDMSCNFDKATFCSWRNEQRWDNFDWTLQRMSTASMDTGPDADHTIVFEGSVGDGYVGDIALDDISFADGSCAPKPTTAPVTTTPVTTSLSTTSSGTLNGCQGNPCIHGVCYVHQNEYFCVCHAGYGGQNCQIDQDECSSSPCKNGATCEDDVDNFVCNCKHGYAGILCETVLDPCFSNPCVNGKCFSHHSLFLCICPAHLTGKYCEMSQDICASMPCLNGATCSSHEDTLTCSCSEGFDGTRCEHDIDECLSNPCAYNGTCVDGLATFMCQCQPGYKINECESSPCKNGGVCLDRVNSFTCNCPLGFAGVVCSDGHGLRSDRGPLCLDCDDMENMALCKNIAPCAKDECPGVASADGFCKSCCDQDMCNTNCTRPAEVAIVG</sequence>
<feature type="domain" description="EGF-like" evidence="6">
    <location>
        <begin position="179"/>
        <end position="215"/>
    </location>
</feature>
<feature type="domain" description="EGF-like" evidence="6">
    <location>
        <begin position="217"/>
        <end position="252"/>
    </location>
</feature>
<feature type="disulfide bond" evidence="5">
    <location>
        <begin position="146"/>
        <end position="156"/>
    </location>
</feature>
<dbReference type="InterPro" id="IPR018097">
    <property type="entry name" value="EGF_Ca-bd_CS"/>
</dbReference>
<evidence type="ECO:0000256" key="4">
    <source>
        <dbReference type="ARBA" id="ARBA00023157"/>
    </source>
</evidence>
<dbReference type="PRINTS" id="PR00010">
    <property type="entry name" value="EGFBLOOD"/>
</dbReference>
<dbReference type="Proteomes" id="UP001164746">
    <property type="component" value="Chromosome 11"/>
</dbReference>
<feature type="disulfide bond" evidence="5">
    <location>
        <begin position="205"/>
        <end position="214"/>
    </location>
</feature>
<evidence type="ECO:0000256" key="5">
    <source>
        <dbReference type="PROSITE-ProRule" id="PRU00076"/>
    </source>
</evidence>
<dbReference type="SUPFAM" id="SSF57184">
    <property type="entry name" value="Growth factor receptor domain"/>
    <property type="match status" value="1"/>
</dbReference>
<dbReference type="PROSITE" id="PS01187">
    <property type="entry name" value="EGF_CA"/>
    <property type="match status" value="2"/>
</dbReference>
<dbReference type="PROSITE" id="PS01186">
    <property type="entry name" value="EGF_2"/>
    <property type="match status" value="4"/>
</dbReference>
<keyword evidence="3" id="KW-0677">Repeat</keyword>
<dbReference type="InterPro" id="IPR000742">
    <property type="entry name" value="EGF"/>
</dbReference>
<feature type="domain" description="EGF-like" evidence="6">
    <location>
        <begin position="292"/>
        <end position="321"/>
    </location>
</feature>
<reference evidence="8" key="1">
    <citation type="submission" date="2022-11" db="EMBL/GenBank/DDBJ databases">
        <title>Centuries of genome instability and evolution in soft-shell clam transmissible cancer (bioRxiv).</title>
        <authorList>
            <person name="Hart S.F.M."/>
            <person name="Yonemitsu M.A."/>
            <person name="Giersch R.M."/>
            <person name="Beal B.F."/>
            <person name="Arriagada G."/>
            <person name="Davis B.W."/>
            <person name="Ostrander E.A."/>
            <person name="Goff S.P."/>
            <person name="Metzger M.J."/>
        </authorList>
    </citation>
    <scope>NUCLEOTIDE SEQUENCE</scope>
    <source>
        <strain evidence="8">MELC-2E11</strain>
        <tissue evidence="8">Siphon/mantle</tissue>
    </source>
</reference>
<keyword evidence="2 5" id="KW-0245">EGF-like domain</keyword>
<organism evidence="8 9">
    <name type="scientific">Mya arenaria</name>
    <name type="common">Soft-shell clam</name>
    <dbReference type="NCBI Taxonomy" id="6604"/>
    <lineage>
        <taxon>Eukaryota</taxon>
        <taxon>Metazoa</taxon>
        <taxon>Spiralia</taxon>
        <taxon>Lophotrochozoa</taxon>
        <taxon>Mollusca</taxon>
        <taxon>Bivalvia</taxon>
        <taxon>Autobranchia</taxon>
        <taxon>Heteroconchia</taxon>
        <taxon>Euheterodonta</taxon>
        <taxon>Imparidentia</taxon>
        <taxon>Neoheterodontei</taxon>
        <taxon>Myida</taxon>
        <taxon>Myoidea</taxon>
        <taxon>Myidae</taxon>
        <taxon>Mya</taxon>
    </lineage>
</organism>
<dbReference type="CDD" id="cd00054">
    <property type="entry name" value="EGF_CA"/>
    <property type="match status" value="4"/>
</dbReference>
<dbReference type="InterPro" id="IPR000152">
    <property type="entry name" value="EGF-type_Asp/Asn_hydroxyl_site"/>
</dbReference>
<name>A0ABY7FCL2_MYAAR</name>
<dbReference type="Gene3D" id="2.60.120.200">
    <property type="match status" value="2"/>
</dbReference>
<feature type="domain" description="EGF-like" evidence="6">
    <location>
        <begin position="254"/>
        <end position="290"/>
    </location>
</feature>
<evidence type="ECO:0000256" key="2">
    <source>
        <dbReference type="ARBA" id="ARBA00022536"/>
    </source>
</evidence>
<accession>A0ABY7FCL2</accession>
<feature type="domain" description="EGF-like" evidence="6">
    <location>
        <begin position="142"/>
        <end position="177"/>
    </location>
</feature>
<dbReference type="PANTHER" id="PTHR12916">
    <property type="entry name" value="CYTOCHROME C OXIDASE POLYPEPTIDE VIC-2"/>
    <property type="match status" value="1"/>
</dbReference>
<dbReference type="SUPFAM" id="SSF57196">
    <property type="entry name" value="EGF/Laminin"/>
    <property type="match status" value="5"/>
</dbReference>
<feature type="disulfide bond" evidence="5">
    <location>
        <begin position="242"/>
        <end position="251"/>
    </location>
</feature>
<proteinExistence type="inferred from homology"/>
<evidence type="ECO:0000256" key="1">
    <source>
        <dbReference type="ARBA" id="ARBA00009738"/>
    </source>
</evidence>
<feature type="domain" description="MAM" evidence="7">
    <location>
        <begin position="48"/>
        <end position="101"/>
    </location>
</feature>
<dbReference type="Gene3D" id="2.10.25.10">
    <property type="entry name" value="Laminin"/>
    <property type="match status" value="7"/>
</dbReference>
<dbReference type="PANTHER" id="PTHR12916:SF9">
    <property type="entry name" value="NEUROGENIC LOCUS NOTCH HOMOLOG PROTEIN 1-RELATED"/>
    <property type="match status" value="1"/>
</dbReference>
<dbReference type="SMART" id="SM00179">
    <property type="entry name" value="EGF_CA"/>
    <property type="match status" value="7"/>
</dbReference>
<feature type="disulfide bond" evidence="5">
    <location>
        <begin position="33"/>
        <end position="42"/>
    </location>
</feature>
<dbReference type="PROSITE" id="PS00010">
    <property type="entry name" value="ASX_HYDROXYL"/>
    <property type="match status" value="3"/>
</dbReference>
<dbReference type="PROSITE" id="PS50026">
    <property type="entry name" value="EGF_3"/>
    <property type="match status" value="7"/>
</dbReference>
<comment type="caution">
    <text evidence="5">Lacks conserved residue(s) required for the propagation of feature annotation.</text>
</comment>
<dbReference type="InterPro" id="IPR009030">
    <property type="entry name" value="Growth_fac_rcpt_cys_sf"/>
</dbReference>
<evidence type="ECO:0000256" key="3">
    <source>
        <dbReference type="ARBA" id="ARBA00022737"/>
    </source>
</evidence>
<dbReference type="PROSITE" id="PS50060">
    <property type="entry name" value="MAM_2"/>
    <property type="match status" value="1"/>
</dbReference>
<dbReference type="EMBL" id="CP111022">
    <property type="protein sequence ID" value="WAR18544.1"/>
    <property type="molecule type" value="Genomic_DNA"/>
</dbReference>
<feature type="disulfide bond" evidence="5">
    <location>
        <begin position="221"/>
        <end position="231"/>
    </location>
</feature>
<dbReference type="SMART" id="SM00181">
    <property type="entry name" value="EGF"/>
    <property type="match status" value="7"/>
</dbReference>
<keyword evidence="4 5" id="KW-1015">Disulfide bond</keyword>
<dbReference type="InterPro" id="IPR001881">
    <property type="entry name" value="EGF-like_Ca-bd_dom"/>
</dbReference>
<feature type="domain" description="EGF-like" evidence="6">
    <location>
        <begin position="323"/>
        <end position="359"/>
    </location>
</feature>
<protein>
    <submittedName>
        <fullName evidence="8">FBP1-like protein</fullName>
    </submittedName>
</protein>
<comment type="similarity">
    <text evidence="1">Belongs to the nephronectin family.</text>
</comment>
<dbReference type="Pfam" id="PF00008">
    <property type="entry name" value="EGF"/>
    <property type="match status" value="5"/>
</dbReference>
<feature type="disulfide bond" evidence="5">
    <location>
        <begin position="167"/>
        <end position="176"/>
    </location>
</feature>
<dbReference type="InterPro" id="IPR000998">
    <property type="entry name" value="MAM_dom"/>
</dbReference>
<evidence type="ECO:0000259" key="6">
    <source>
        <dbReference type="PROSITE" id="PS50026"/>
    </source>
</evidence>
<keyword evidence="9" id="KW-1185">Reference proteome</keyword>